<dbReference type="SUPFAM" id="SSF81321">
    <property type="entry name" value="Family A G protein-coupled receptor-like"/>
    <property type="match status" value="1"/>
</dbReference>
<dbReference type="PANTHER" id="PTHR24246:SF27">
    <property type="entry name" value="ADENOSINE RECEPTOR, ISOFORM A"/>
    <property type="match status" value="1"/>
</dbReference>
<accession>A0ABR1EUF9</accession>
<evidence type="ECO:0000259" key="11">
    <source>
        <dbReference type="PROSITE" id="PS50262"/>
    </source>
</evidence>
<dbReference type="PANTHER" id="PTHR24246">
    <property type="entry name" value="OLFACTORY RECEPTOR AND ADENOSINE RECEPTOR"/>
    <property type="match status" value="1"/>
</dbReference>
<name>A0ABR1EUF9_NECAM</name>
<evidence type="ECO:0000256" key="8">
    <source>
        <dbReference type="ARBA" id="ARBA00023180"/>
    </source>
</evidence>
<evidence type="ECO:0000313" key="13">
    <source>
        <dbReference type="Proteomes" id="UP001303046"/>
    </source>
</evidence>
<dbReference type="PROSITE" id="PS50262">
    <property type="entry name" value="G_PROTEIN_RECEP_F1_2"/>
    <property type="match status" value="1"/>
</dbReference>
<dbReference type="PRINTS" id="PR00237">
    <property type="entry name" value="GPCRRHODOPSN"/>
</dbReference>
<evidence type="ECO:0000256" key="1">
    <source>
        <dbReference type="ARBA" id="ARBA00004651"/>
    </source>
</evidence>
<feature type="transmembrane region" description="Helical" evidence="10">
    <location>
        <begin position="199"/>
        <end position="221"/>
    </location>
</feature>
<feature type="transmembrane region" description="Helical" evidence="10">
    <location>
        <begin position="65"/>
        <end position="94"/>
    </location>
</feature>
<feature type="transmembrane region" description="Helical" evidence="10">
    <location>
        <begin position="148"/>
        <end position="172"/>
    </location>
</feature>
<evidence type="ECO:0000256" key="10">
    <source>
        <dbReference type="SAM" id="Phobius"/>
    </source>
</evidence>
<evidence type="ECO:0000256" key="7">
    <source>
        <dbReference type="ARBA" id="ARBA00023170"/>
    </source>
</evidence>
<keyword evidence="3 10" id="KW-0812">Transmembrane</keyword>
<protein>
    <recommendedName>
        <fullName evidence="11">G-protein coupled receptors family 1 profile domain-containing protein</fullName>
    </recommendedName>
</protein>
<keyword evidence="9" id="KW-0807">Transducer</keyword>
<comment type="caution">
    <text evidence="12">The sequence shown here is derived from an EMBL/GenBank/DDBJ whole genome shotgun (WGS) entry which is preliminary data.</text>
</comment>
<dbReference type="InterPro" id="IPR017452">
    <property type="entry name" value="GPCR_Rhodpsn_7TM"/>
</dbReference>
<organism evidence="12 13">
    <name type="scientific">Necator americanus</name>
    <name type="common">Human hookworm</name>
    <dbReference type="NCBI Taxonomy" id="51031"/>
    <lineage>
        <taxon>Eukaryota</taxon>
        <taxon>Metazoa</taxon>
        <taxon>Ecdysozoa</taxon>
        <taxon>Nematoda</taxon>
        <taxon>Chromadorea</taxon>
        <taxon>Rhabditida</taxon>
        <taxon>Rhabditina</taxon>
        <taxon>Rhabditomorpha</taxon>
        <taxon>Strongyloidea</taxon>
        <taxon>Ancylostomatidae</taxon>
        <taxon>Bunostominae</taxon>
        <taxon>Necator</taxon>
    </lineage>
</organism>
<feature type="transmembrane region" description="Helical" evidence="10">
    <location>
        <begin position="114"/>
        <end position="136"/>
    </location>
</feature>
<dbReference type="Gene3D" id="1.20.1070.10">
    <property type="entry name" value="Rhodopsin 7-helix transmembrane proteins"/>
    <property type="match status" value="1"/>
</dbReference>
<evidence type="ECO:0000256" key="4">
    <source>
        <dbReference type="ARBA" id="ARBA00022989"/>
    </source>
</evidence>
<keyword evidence="5" id="KW-0297">G-protein coupled receptor</keyword>
<dbReference type="Pfam" id="PF00001">
    <property type="entry name" value="7tm_1"/>
    <property type="match status" value="1"/>
</dbReference>
<gene>
    <name evidence="12" type="primary">Necator_chrX.g26072</name>
    <name evidence="12" type="ORF">RB195_025906</name>
</gene>
<evidence type="ECO:0000256" key="9">
    <source>
        <dbReference type="ARBA" id="ARBA00023224"/>
    </source>
</evidence>
<feature type="transmembrane region" description="Helical" evidence="10">
    <location>
        <begin position="32"/>
        <end position="53"/>
    </location>
</feature>
<keyword evidence="6 10" id="KW-0472">Membrane</keyword>
<keyword evidence="4 10" id="KW-1133">Transmembrane helix</keyword>
<dbReference type="EMBL" id="JAVFWL010000006">
    <property type="protein sequence ID" value="KAK6766297.1"/>
    <property type="molecule type" value="Genomic_DNA"/>
</dbReference>
<keyword evidence="7" id="KW-0675">Receptor</keyword>
<feature type="domain" description="G-protein coupled receptors family 1 profile" evidence="11">
    <location>
        <begin position="48"/>
        <end position="305"/>
    </location>
</feature>
<evidence type="ECO:0000256" key="6">
    <source>
        <dbReference type="ARBA" id="ARBA00023136"/>
    </source>
</evidence>
<sequence>MNPFRNAKKEYVPEMNITISEEEELFFIKSSFYSSILLTMVSIVALAVNLYLLNCSRYLRRPIGVNLRLCVSLTASDALCAFFYILTYMINVILPNILSNCWSLLLEVFKLATFFASVFTLLALALNHYIGIVYPLHRHVITPRSVRCAIALAYFIPSTVFLVMFCTVPGGFRAPVPFAFFSKDGCNGGGILRNVVVRWVLVAPFILFILLISFLYLHILVHMRRVSKDPLLATKKTKRTKNRKLLVTLMLLAGSACLGWLPTTVLFVLTCDSCLIQLPLRATMYLRILSHLLNVLKLITDAFIYASRLVEIRYAMWIFHSHISHRFCSVFGWKPLPRTIPTEFSKYLSETKEHRSVRSRRENFLHKTVSGGTSFRKNSLISRDVNSASPPTHRCSVDAKSVLIKSANAESL</sequence>
<evidence type="ECO:0000256" key="5">
    <source>
        <dbReference type="ARBA" id="ARBA00023040"/>
    </source>
</evidence>
<evidence type="ECO:0000313" key="12">
    <source>
        <dbReference type="EMBL" id="KAK6766297.1"/>
    </source>
</evidence>
<feature type="transmembrane region" description="Helical" evidence="10">
    <location>
        <begin position="245"/>
        <end position="268"/>
    </location>
</feature>
<keyword evidence="2" id="KW-1003">Cell membrane</keyword>
<evidence type="ECO:0000256" key="2">
    <source>
        <dbReference type="ARBA" id="ARBA00022475"/>
    </source>
</evidence>
<proteinExistence type="predicted"/>
<reference evidence="12 13" key="1">
    <citation type="submission" date="2023-08" db="EMBL/GenBank/DDBJ databases">
        <title>A Necator americanus chromosomal reference genome.</title>
        <authorList>
            <person name="Ilik V."/>
            <person name="Petrzelkova K.J."/>
            <person name="Pardy F."/>
            <person name="Fuh T."/>
            <person name="Niatou-Singa F.S."/>
            <person name="Gouil Q."/>
            <person name="Baker L."/>
            <person name="Ritchie M.E."/>
            <person name="Jex A.R."/>
            <person name="Gazzola D."/>
            <person name="Li H."/>
            <person name="Toshio Fujiwara R."/>
            <person name="Zhan B."/>
            <person name="Aroian R.V."/>
            <person name="Pafco B."/>
            <person name="Schwarz E.M."/>
        </authorList>
    </citation>
    <scope>NUCLEOTIDE SEQUENCE [LARGE SCALE GENOMIC DNA]</scope>
    <source>
        <strain evidence="12 13">Aroian</strain>
        <tissue evidence="12">Whole animal</tissue>
    </source>
</reference>
<keyword evidence="13" id="KW-1185">Reference proteome</keyword>
<comment type="subcellular location">
    <subcellularLocation>
        <location evidence="1">Cell membrane</location>
        <topology evidence="1">Multi-pass membrane protein</topology>
    </subcellularLocation>
</comment>
<keyword evidence="8" id="KW-0325">Glycoprotein</keyword>
<evidence type="ECO:0000256" key="3">
    <source>
        <dbReference type="ARBA" id="ARBA00022692"/>
    </source>
</evidence>
<dbReference type="InterPro" id="IPR000276">
    <property type="entry name" value="GPCR_Rhodpsn"/>
</dbReference>
<dbReference type="Proteomes" id="UP001303046">
    <property type="component" value="Unassembled WGS sequence"/>
</dbReference>